<evidence type="ECO:0000313" key="5">
    <source>
        <dbReference type="Proteomes" id="UP000626148"/>
    </source>
</evidence>
<feature type="chain" id="PRO_5037663676" description="EF-hand domain-containing protein" evidence="2">
    <location>
        <begin position="22"/>
        <end position="97"/>
    </location>
</feature>
<evidence type="ECO:0000256" key="1">
    <source>
        <dbReference type="SAM" id="MobiDB-lite"/>
    </source>
</evidence>
<protein>
    <recommendedName>
        <fullName evidence="3">EF-hand domain-containing protein</fullName>
    </recommendedName>
</protein>
<organism evidence="4 5">
    <name type="scientific">Saccharospirillum salsuginis</name>
    <dbReference type="NCBI Taxonomy" id="418750"/>
    <lineage>
        <taxon>Bacteria</taxon>
        <taxon>Pseudomonadati</taxon>
        <taxon>Pseudomonadota</taxon>
        <taxon>Gammaproteobacteria</taxon>
        <taxon>Oceanospirillales</taxon>
        <taxon>Saccharospirillaceae</taxon>
        <taxon>Saccharospirillum</taxon>
    </lineage>
</organism>
<dbReference type="SMART" id="SM00054">
    <property type="entry name" value="EFh"/>
    <property type="match status" value="2"/>
</dbReference>
<comment type="caution">
    <text evidence="4">The sequence shown here is derived from an EMBL/GenBank/DDBJ whole genome shotgun (WGS) entry which is preliminary data.</text>
</comment>
<reference evidence="4" key="1">
    <citation type="journal article" date="2014" name="Int. J. Syst. Evol. Microbiol.">
        <title>Complete genome sequence of Corynebacterium casei LMG S-19264T (=DSM 44701T), isolated from a smear-ripened cheese.</title>
        <authorList>
            <consortium name="US DOE Joint Genome Institute (JGI-PGF)"/>
            <person name="Walter F."/>
            <person name="Albersmeier A."/>
            <person name="Kalinowski J."/>
            <person name="Ruckert C."/>
        </authorList>
    </citation>
    <scope>NUCLEOTIDE SEQUENCE</scope>
    <source>
        <strain evidence="4">KCTC 22169</strain>
    </source>
</reference>
<dbReference type="RefSeq" id="WP_189611839.1">
    <property type="nucleotide sequence ID" value="NZ_BMXR01000011.1"/>
</dbReference>
<dbReference type="PROSITE" id="PS50222">
    <property type="entry name" value="EF_HAND_2"/>
    <property type="match status" value="1"/>
</dbReference>
<proteinExistence type="predicted"/>
<dbReference type="GO" id="GO:0005509">
    <property type="term" value="F:calcium ion binding"/>
    <property type="evidence" value="ECO:0007669"/>
    <property type="project" value="InterPro"/>
</dbReference>
<dbReference type="Proteomes" id="UP000626148">
    <property type="component" value="Unassembled WGS sequence"/>
</dbReference>
<feature type="domain" description="EF-hand" evidence="3">
    <location>
        <begin position="22"/>
        <end position="57"/>
    </location>
</feature>
<dbReference type="InterPro" id="IPR002048">
    <property type="entry name" value="EF_hand_dom"/>
</dbReference>
<dbReference type="EMBL" id="BMXR01000011">
    <property type="protein sequence ID" value="GGX67410.1"/>
    <property type="molecule type" value="Genomic_DNA"/>
</dbReference>
<evidence type="ECO:0000259" key="3">
    <source>
        <dbReference type="PROSITE" id="PS50222"/>
    </source>
</evidence>
<feature type="region of interest" description="Disordered" evidence="1">
    <location>
        <begin position="78"/>
        <end position="97"/>
    </location>
</feature>
<sequence>MKTAIVLSSAVLAFAATGAIAEGTQSHEDLFNQIDANGDGVIDFDEAAASVALSDQFETLDADGSGDLSLEEFQAFEMKSGSGAGTEGGSSEGESDW</sequence>
<keyword evidence="2" id="KW-0732">Signal</keyword>
<accession>A0A918KLC7</accession>
<gene>
    <name evidence="4" type="ORF">GCM10007392_38770</name>
</gene>
<dbReference type="InterPro" id="IPR011992">
    <property type="entry name" value="EF-hand-dom_pair"/>
</dbReference>
<name>A0A918KLC7_9GAMM</name>
<dbReference type="PROSITE" id="PS00018">
    <property type="entry name" value="EF_HAND_1"/>
    <property type="match status" value="1"/>
</dbReference>
<evidence type="ECO:0000313" key="4">
    <source>
        <dbReference type="EMBL" id="GGX67410.1"/>
    </source>
</evidence>
<dbReference type="Gene3D" id="1.10.238.10">
    <property type="entry name" value="EF-hand"/>
    <property type="match status" value="1"/>
</dbReference>
<dbReference type="Pfam" id="PF13202">
    <property type="entry name" value="EF-hand_5"/>
    <property type="match status" value="2"/>
</dbReference>
<dbReference type="InterPro" id="IPR018247">
    <property type="entry name" value="EF_Hand_1_Ca_BS"/>
</dbReference>
<keyword evidence="5" id="KW-1185">Reference proteome</keyword>
<dbReference type="AlphaFoldDB" id="A0A918KLC7"/>
<feature type="compositionally biased region" description="Gly residues" evidence="1">
    <location>
        <begin position="82"/>
        <end position="91"/>
    </location>
</feature>
<dbReference type="SUPFAM" id="SSF47473">
    <property type="entry name" value="EF-hand"/>
    <property type="match status" value="1"/>
</dbReference>
<reference evidence="4" key="2">
    <citation type="submission" date="2020-09" db="EMBL/GenBank/DDBJ databases">
        <authorList>
            <person name="Sun Q."/>
            <person name="Kim S."/>
        </authorList>
    </citation>
    <scope>NUCLEOTIDE SEQUENCE</scope>
    <source>
        <strain evidence="4">KCTC 22169</strain>
    </source>
</reference>
<feature type="signal peptide" evidence="2">
    <location>
        <begin position="1"/>
        <end position="21"/>
    </location>
</feature>
<evidence type="ECO:0000256" key="2">
    <source>
        <dbReference type="SAM" id="SignalP"/>
    </source>
</evidence>